<keyword evidence="3" id="KW-1185">Reference proteome</keyword>
<comment type="caution">
    <text evidence="2">The sequence shown here is derived from an EMBL/GenBank/DDBJ whole genome shotgun (WGS) entry which is preliminary data.</text>
</comment>
<proteinExistence type="predicted"/>
<evidence type="ECO:0000256" key="1">
    <source>
        <dbReference type="SAM" id="MobiDB-lite"/>
    </source>
</evidence>
<accession>A0A9P7C371</accession>
<name>A0A9P7C371_9FUNG</name>
<organism evidence="2 3">
    <name type="scientific">Rhizopus delemar</name>
    <dbReference type="NCBI Taxonomy" id="936053"/>
    <lineage>
        <taxon>Eukaryota</taxon>
        <taxon>Fungi</taxon>
        <taxon>Fungi incertae sedis</taxon>
        <taxon>Mucoromycota</taxon>
        <taxon>Mucoromycotina</taxon>
        <taxon>Mucoromycetes</taxon>
        <taxon>Mucorales</taxon>
        <taxon>Mucorineae</taxon>
        <taxon>Rhizopodaceae</taxon>
        <taxon>Rhizopus</taxon>
    </lineage>
</organism>
<feature type="region of interest" description="Disordered" evidence="1">
    <location>
        <begin position="65"/>
        <end position="116"/>
    </location>
</feature>
<dbReference type="Proteomes" id="UP000740926">
    <property type="component" value="Unassembled WGS sequence"/>
</dbReference>
<reference evidence="2 3" key="1">
    <citation type="journal article" date="2020" name="Microb. Genom.">
        <title>Genetic diversity of clinical and environmental Mucorales isolates obtained from an investigation of mucormycosis cases among solid organ transplant recipients.</title>
        <authorList>
            <person name="Nguyen M.H."/>
            <person name="Kaul D."/>
            <person name="Muto C."/>
            <person name="Cheng S.J."/>
            <person name="Richter R.A."/>
            <person name="Bruno V.M."/>
            <person name="Liu G."/>
            <person name="Beyhan S."/>
            <person name="Sundermann A.J."/>
            <person name="Mounaud S."/>
            <person name="Pasculle A.W."/>
            <person name="Nierman W.C."/>
            <person name="Driscoll E."/>
            <person name="Cumbie R."/>
            <person name="Clancy C.J."/>
            <person name="Dupont C.L."/>
        </authorList>
    </citation>
    <scope>NUCLEOTIDE SEQUENCE [LARGE SCALE GENOMIC DNA]</scope>
    <source>
        <strain evidence="2 3">GL24</strain>
    </source>
</reference>
<dbReference type="EMBL" id="JAANIU010008763">
    <property type="protein sequence ID" value="KAG1534381.1"/>
    <property type="molecule type" value="Genomic_DNA"/>
</dbReference>
<gene>
    <name evidence="2" type="ORF">G6F50_015580</name>
</gene>
<evidence type="ECO:0000313" key="3">
    <source>
        <dbReference type="Proteomes" id="UP000740926"/>
    </source>
</evidence>
<sequence>MPPPPPGSGRPCRRCHPRRARSARWWSATHPPAPAGVRRCRCRVPPVPDHGCFRAGRWRRTPHRTRCRADRRGRRRARACHRAAARAGGNRNGSLRPAASGSRPADRLPRLPSACG</sequence>
<evidence type="ECO:0000313" key="2">
    <source>
        <dbReference type="EMBL" id="KAG1534381.1"/>
    </source>
</evidence>
<feature type="compositionally biased region" description="Basic residues" evidence="1">
    <location>
        <begin position="65"/>
        <end position="84"/>
    </location>
</feature>
<dbReference type="AlphaFoldDB" id="A0A9P7C371"/>
<protein>
    <submittedName>
        <fullName evidence="2">Uncharacterized protein</fullName>
    </submittedName>
</protein>